<dbReference type="Proteomes" id="UP001633002">
    <property type="component" value="Unassembled WGS sequence"/>
</dbReference>
<evidence type="ECO:0000313" key="2">
    <source>
        <dbReference type="EMBL" id="KAL3690340.1"/>
    </source>
</evidence>
<feature type="compositionally biased region" description="Basic and acidic residues" evidence="1">
    <location>
        <begin position="38"/>
        <end position="77"/>
    </location>
</feature>
<proteinExistence type="predicted"/>
<dbReference type="EMBL" id="JBJQOH010000004">
    <property type="protein sequence ID" value="KAL3690340.1"/>
    <property type="molecule type" value="Genomic_DNA"/>
</dbReference>
<evidence type="ECO:0000256" key="1">
    <source>
        <dbReference type="SAM" id="MobiDB-lite"/>
    </source>
</evidence>
<gene>
    <name evidence="2" type="ORF">R1sor_016649</name>
</gene>
<organism evidence="2 3">
    <name type="scientific">Riccia sorocarpa</name>
    <dbReference type="NCBI Taxonomy" id="122646"/>
    <lineage>
        <taxon>Eukaryota</taxon>
        <taxon>Viridiplantae</taxon>
        <taxon>Streptophyta</taxon>
        <taxon>Embryophyta</taxon>
        <taxon>Marchantiophyta</taxon>
        <taxon>Marchantiopsida</taxon>
        <taxon>Marchantiidae</taxon>
        <taxon>Marchantiales</taxon>
        <taxon>Ricciaceae</taxon>
        <taxon>Riccia</taxon>
    </lineage>
</organism>
<keyword evidence="3" id="KW-1185">Reference proteome</keyword>
<feature type="region of interest" description="Disordered" evidence="1">
    <location>
        <begin position="26"/>
        <end position="85"/>
    </location>
</feature>
<accession>A0ABD3HJ60</accession>
<feature type="region of interest" description="Disordered" evidence="1">
    <location>
        <begin position="126"/>
        <end position="160"/>
    </location>
</feature>
<evidence type="ECO:0000313" key="3">
    <source>
        <dbReference type="Proteomes" id="UP001633002"/>
    </source>
</evidence>
<reference evidence="2 3" key="1">
    <citation type="submission" date="2024-09" db="EMBL/GenBank/DDBJ databases">
        <title>Chromosome-scale assembly of Riccia sorocarpa.</title>
        <authorList>
            <person name="Paukszto L."/>
        </authorList>
    </citation>
    <scope>NUCLEOTIDE SEQUENCE [LARGE SCALE GENOMIC DNA]</scope>
    <source>
        <strain evidence="2">LP-2024</strain>
        <tissue evidence="2">Aerial parts of the thallus</tissue>
    </source>
</reference>
<name>A0ABD3HJ60_9MARC</name>
<protein>
    <submittedName>
        <fullName evidence="2">Uncharacterized protein</fullName>
    </submittedName>
</protein>
<dbReference type="AlphaFoldDB" id="A0ABD3HJ60"/>
<sequence length="174" mass="19384">MSASVPPCSMSSQGAIAGLAKKWNEDEGLGQKKTAAAGDEHSTGHREQKKQEREPKREKRTEDLPHKTLDKTPRRDGPLNQIDRSITIGQRSSNLNKLLIQEDRQKYKWSLEDVIVVLDENRMKMKADQSKSPGKVNMKTQQSESPSIDVAEAGPGIKPGNVEALLETGYDIRH</sequence>
<comment type="caution">
    <text evidence="2">The sequence shown here is derived from an EMBL/GenBank/DDBJ whole genome shotgun (WGS) entry which is preliminary data.</text>
</comment>